<dbReference type="EMBL" id="CP076460">
    <property type="protein sequence ID" value="QWQ32661.1"/>
    <property type="molecule type" value="Genomic_DNA"/>
</dbReference>
<keyword evidence="2" id="KW-1185">Reference proteome</keyword>
<proteinExistence type="predicted"/>
<protein>
    <submittedName>
        <fullName evidence="1">Uncharacterized protein</fullName>
    </submittedName>
</protein>
<dbReference type="AlphaFoldDB" id="A0A8F1MBY7"/>
<sequence length="47" mass="5355">MIIWLSLLAIDVLLARVRALLRRPPIQQLDEIFQVGDLKLDPSCSKP</sequence>
<organism evidence="1 2">
    <name type="scientific">Candidatus Minimicrobia naudis</name>
    <dbReference type="NCBI Taxonomy" id="2841263"/>
    <lineage>
        <taxon>Bacteria</taxon>
        <taxon>Candidatus Saccharimonadota</taxon>
        <taxon>Candidatus Saccharimonadota incertae sedis</taxon>
        <taxon>Candidatus Minimicrobia</taxon>
    </lineage>
</organism>
<evidence type="ECO:0000313" key="1">
    <source>
        <dbReference type="EMBL" id="QWQ32661.1"/>
    </source>
</evidence>
<gene>
    <name evidence="1" type="ORF">KOY48_02370</name>
</gene>
<evidence type="ECO:0000313" key="2">
    <source>
        <dbReference type="Proteomes" id="UP000679129"/>
    </source>
</evidence>
<dbReference type="Proteomes" id="UP000679129">
    <property type="component" value="Chromosome"/>
</dbReference>
<name>A0A8F1MBY7_9BACT</name>
<accession>A0A8F1MBY7</accession>
<dbReference type="KEGG" id="mnd:KOY48_02370"/>
<reference evidence="1" key="1">
    <citation type="submission" date="2021-06" db="EMBL/GenBank/DDBJ databases">
        <title>An adapted protocol for Saccharibacteria cultivation: two new species join this phylum of Candidate Phyla Radiations.</title>
        <authorList>
            <person name="Ibrahim A."/>
            <person name="Maatouk M."/>
            <person name="Zgheib R."/>
            <person name="Haddad G."/>
            <person name="Bou Khalil J."/>
            <person name="Raoult D."/>
            <person name="Bittar F."/>
        </authorList>
    </citation>
    <scope>NUCLEOTIDE SEQUENCE</scope>
    <source>
        <strain evidence="1">IHU1</strain>
    </source>
</reference>